<dbReference type="Gene3D" id="3.30.360.10">
    <property type="entry name" value="Dihydrodipicolinate Reductase, domain 2"/>
    <property type="match status" value="1"/>
</dbReference>
<evidence type="ECO:0000259" key="2">
    <source>
        <dbReference type="Pfam" id="PF22725"/>
    </source>
</evidence>
<dbReference type="PANTHER" id="PTHR43249">
    <property type="entry name" value="UDP-N-ACETYL-2-AMINO-2-DEOXY-D-GLUCURONATE OXIDASE"/>
    <property type="match status" value="1"/>
</dbReference>
<dbReference type="SUPFAM" id="SSF51735">
    <property type="entry name" value="NAD(P)-binding Rossmann-fold domains"/>
    <property type="match status" value="1"/>
</dbReference>
<dbReference type="Proteomes" id="UP000463857">
    <property type="component" value="Chromosome"/>
</dbReference>
<dbReference type="GO" id="GO:0000166">
    <property type="term" value="F:nucleotide binding"/>
    <property type="evidence" value="ECO:0007669"/>
    <property type="project" value="InterPro"/>
</dbReference>
<dbReference type="OrthoDB" id="256869at2"/>
<gene>
    <name evidence="3" type="ORF">EK0264_06940</name>
</gene>
<keyword evidence="4" id="KW-1185">Reference proteome</keyword>
<dbReference type="InterPro" id="IPR055170">
    <property type="entry name" value="GFO_IDH_MocA-like_dom"/>
</dbReference>
<reference evidence="3 4" key="1">
    <citation type="journal article" date="2018" name="Int. J. Syst. Evol. Microbiol.">
        <title>Epidermidibacterium keratini gen. nov., sp. nov., a member of the family Sporichthyaceae, isolated from keratin epidermis.</title>
        <authorList>
            <person name="Lee D.G."/>
            <person name="Trujillo M.E."/>
            <person name="Kang S."/>
            <person name="Nam J.J."/>
            <person name="Kim Y.J."/>
        </authorList>
    </citation>
    <scope>NUCLEOTIDE SEQUENCE [LARGE SCALE GENOMIC DNA]</scope>
    <source>
        <strain evidence="3 4">EPI-7</strain>
    </source>
</reference>
<feature type="domain" description="Gfo/Idh/MocA-like oxidoreductase N-terminal" evidence="1">
    <location>
        <begin position="3"/>
        <end position="119"/>
    </location>
</feature>
<proteinExistence type="predicted"/>
<organism evidence="3 4">
    <name type="scientific">Epidermidibacterium keratini</name>
    <dbReference type="NCBI Taxonomy" id="1891644"/>
    <lineage>
        <taxon>Bacteria</taxon>
        <taxon>Bacillati</taxon>
        <taxon>Actinomycetota</taxon>
        <taxon>Actinomycetes</taxon>
        <taxon>Sporichthyales</taxon>
        <taxon>Sporichthyaceae</taxon>
        <taxon>Epidermidibacterium</taxon>
    </lineage>
</organism>
<accession>A0A7L4YNB0</accession>
<feature type="domain" description="GFO/IDH/MocA-like oxidoreductase" evidence="2">
    <location>
        <begin position="129"/>
        <end position="237"/>
    </location>
</feature>
<dbReference type="InterPro" id="IPR036291">
    <property type="entry name" value="NAD(P)-bd_dom_sf"/>
</dbReference>
<dbReference type="InterPro" id="IPR052515">
    <property type="entry name" value="Gfo/Idh/MocA_Oxidoreductase"/>
</dbReference>
<dbReference type="PANTHER" id="PTHR43249:SF1">
    <property type="entry name" value="D-GLUCOSIDE 3-DEHYDROGENASE"/>
    <property type="match status" value="1"/>
</dbReference>
<dbReference type="Pfam" id="PF22725">
    <property type="entry name" value="GFO_IDH_MocA_C3"/>
    <property type="match status" value="1"/>
</dbReference>
<evidence type="ECO:0000313" key="4">
    <source>
        <dbReference type="Proteomes" id="UP000463857"/>
    </source>
</evidence>
<dbReference type="EMBL" id="CP047156">
    <property type="protein sequence ID" value="QHC00037.1"/>
    <property type="molecule type" value="Genomic_DNA"/>
</dbReference>
<dbReference type="Gene3D" id="3.40.50.720">
    <property type="entry name" value="NAD(P)-binding Rossmann-like Domain"/>
    <property type="match status" value="1"/>
</dbReference>
<sequence length="324" mass="33865">MTNVALIGAGGVAQRHAKVLSGLDDVQVVAVADVSEDAAKALASEYGAAAYADPETALDESKPDAVYVCVPPFAHGAAERAVLARALPMFVEKPVGIGLEDAEAIAELVEKAGVVTGTGYHWRTLDTVQQARELLASTTPLLAHGYWLDKRPPVPWWGHRDKSGGQVIEQVAHVLDLSRYLLGDPASLTAAGIQTDDVPDSDIDDATAALVRFADGPVGTFDATCALRAKHSTGLTIVAPGMHLQIGEESLIVDSGDGPQTFTPSVDPREQVDADFIAAVRGELDQTRAPYSEAVASQRFAVAISQAAQSGQPVELATLAGSAR</sequence>
<name>A0A7L4YNB0_9ACTN</name>
<evidence type="ECO:0000259" key="1">
    <source>
        <dbReference type="Pfam" id="PF01408"/>
    </source>
</evidence>
<dbReference type="KEGG" id="eke:EK0264_06940"/>
<dbReference type="AlphaFoldDB" id="A0A7L4YNB0"/>
<dbReference type="SUPFAM" id="SSF55347">
    <property type="entry name" value="Glyceraldehyde-3-phosphate dehydrogenase-like, C-terminal domain"/>
    <property type="match status" value="1"/>
</dbReference>
<evidence type="ECO:0000313" key="3">
    <source>
        <dbReference type="EMBL" id="QHC00037.1"/>
    </source>
</evidence>
<dbReference type="InParanoid" id="A0A7L4YNB0"/>
<protein>
    <submittedName>
        <fullName evidence="3">Gfo/Idh/MocA family oxidoreductase</fullName>
    </submittedName>
</protein>
<dbReference type="RefSeq" id="WP_159544121.1">
    <property type="nucleotide sequence ID" value="NZ_CP047156.1"/>
</dbReference>
<dbReference type="InterPro" id="IPR000683">
    <property type="entry name" value="Gfo/Idh/MocA-like_OxRdtase_N"/>
</dbReference>
<dbReference type="Pfam" id="PF01408">
    <property type="entry name" value="GFO_IDH_MocA"/>
    <property type="match status" value="1"/>
</dbReference>